<dbReference type="CDD" id="cd01715">
    <property type="entry name" value="ETF_alpha"/>
    <property type="match status" value="1"/>
</dbReference>
<proteinExistence type="inferred from homology"/>
<dbReference type="KEGG" id="pbas:SMSP2_01434"/>
<dbReference type="SUPFAM" id="SSF52402">
    <property type="entry name" value="Adenine nucleotide alpha hydrolases-like"/>
    <property type="match status" value="2"/>
</dbReference>
<evidence type="ECO:0000259" key="6">
    <source>
        <dbReference type="SMART" id="SM00893"/>
    </source>
</evidence>
<dbReference type="PANTHER" id="PTHR43153:SF1">
    <property type="entry name" value="ELECTRON TRANSFER FLAVOPROTEIN SUBUNIT ALPHA, MITOCHONDRIAL"/>
    <property type="match status" value="1"/>
</dbReference>
<dbReference type="Pfam" id="PF00766">
    <property type="entry name" value="ETF_alpha"/>
    <property type="match status" value="1"/>
</dbReference>
<keyword evidence="4" id="KW-0274">FAD</keyword>
<keyword evidence="5" id="KW-0249">Electron transport</keyword>
<dbReference type="PROSITE" id="PS00696">
    <property type="entry name" value="ETF_ALPHA"/>
    <property type="match status" value="1"/>
</dbReference>
<dbReference type="PANTHER" id="PTHR43153">
    <property type="entry name" value="ELECTRON TRANSFER FLAVOPROTEIN ALPHA"/>
    <property type="match status" value="1"/>
</dbReference>
<dbReference type="InterPro" id="IPR018206">
    <property type="entry name" value="ETF_asu_C_CS"/>
</dbReference>
<accession>A0A1Q2MEH6</accession>
<dbReference type="InterPro" id="IPR014731">
    <property type="entry name" value="ETF_asu_C"/>
</dbReference>
<evidence type="ECO:0000313" key="7">
    <source>
        <dbReference type="EMBL" id="AQQ71070.1"/>
    </source>
</evidence>
<dbReference type="InterPro" id="IPR033947">
    <property type="entry name" value="ETF_alpha_N"/>
</dbReference>
<feature type="domain" description="Electron transfer flavoprotein alpha/beta-subunit N-terminal" evidence="6">
    <location>
        <begin position="26"/>
        <end position="226"/>
    </location>
</feature>
<dbReference type="InterPro" id="IPR029035">
    <property type="entry name" value="DHS-like_NAD/FAD-binding_dom"/>
</dbReference>
<feature type="domain" description="Electron transfer flavoprotein alpha/beta-subunit N-terminal" evidence="6">
    <location>
        <begin position="364"/>
        <end position="558"/>
    </location>
</feature>
<dbReference type="InterPro" id="IPR001308">
    <property type="entry name" value="ETF_a/FixB"/>
</dbReference>
<name>A0A1Q2MEH6_9BACT</name>
<evidence type="ECO:0000313" key="8">
    <source>
        <dbReference type="Proteomes" id="UP000188181"/>
    </source>
</evidence>
<dbReference type="Gene3D" id="3.40.50.620">
    <property type="entry name" value="HUPs"/>
    <property type="match status" value="2"/>
</dbReference>
<sequence>MSNYIVLVKQVPDVSQITDNVFNPETGTLIRSKLTNVINELDTQALAFAQLMKSLSNDKDSRVVALTMGPPSAAEVLRYSLARCCDSAVLLTDRKLGGADTWATGNPLAFAVRKIVAEMFDGSEDYYILSGMQSVDGDTAQVPPQVAQELSLPCITYATEASYKDGHFEITRIISGGSQIVSPKVKPAVITVAKYEYPLFATFARTRKANKVELIEWGADDINATGIGVHGSKTQVTRVFPPGKTNRKCKEITDIKEFAELIIESSKADDAAKAADQQSGDGYILPLERETPFDRSFESLEKDSQTCAQIAEKLMEAGVNSPDEIDDEKTEAVVKLMEGQLHENTVRELLKGFANMKPYYDGDVWVTAEHDGPKIHSSTFELIGKARELADSLHKKVGVVLAGSDVAELTDSLFHAGADIVYLAQDKLLEEFQPSAYRKVIAGIIEQYKPQIVLYAATPRGRTLAPMIAYGLDCGLTADCTSLDIRDVTKKQENAILMQTRPALGGNIMATIYTKNSTCQMVTVRPGVMKALEIDKARKGELVDCPTKLTEEDLNLNIIKTERSTAGAKLESEAIVTGGKGLQSQDNYLRLLDGLTEAMRHTLDITVEKGASRAAVEQGFIDRAYQVGQTGTSVGPKIYIALGVSGAIQHMIGVANTETIFAVNIDPEAPILKQCDYYMIDGVEKVVPELIKYIKEAKQN</sequence>
<keyword evidence="3" id="KW-0285">Flavoprotein</keyword>
<dbReference type="InterPro" id="IPR014729">
    <property type="entry name" value="Rossmann-like_a/b/a_fold"/>
</dbReference>
<dbReference type="Gene3D" id="3.40.50.1220">
    <property type="entry name" value="TPP-binding domain"/>
    <property type="match status" value="1"/>
</dbReference>
<dbReference type="Pfam" id="PF01012">
    <property type="entry name" value="ETF"/>
    <property type="match status" value="2"/>
</dbReference>
<evidence type="ECO:0000256" key="2">
    <source>
        <dbReference type="ARBA" id="ARBA00022448"/>
    </source>
</evidence>
<evidence type="ECO:0000256" key="4">
    <source>
        <dbReference type="ARBA" id="ARBA00022827"/>
    </source>
</evidence>
<dbReference type="InterPro" id="IPR014730">
    <property type="entry name" value="ETF_a/b_N"/>
</dbReference>
<dbReference type="OrthoDB" id="9770286at2"/>
<keyword evidence="2" id="KW-0813">Transport</keyword>
<dbReference type="GO" id="GO:0033539">
    <property type="term" value="P:fatty acid beta-oxidation using acyl-CoA dehydrogenase"/>
    <property type="evidence" value="ECO:0007669"/>
    <property type="project" value="TreeGrafter"/>
</dbReference>
<dbReference type="Proteomes" id="UP000188181">
    <property type="component" value="Chromosome"/>
</dbReference>
<evidence type="ECO:0000256" key="3">
    <source>
        <dbReference type="ARBA" id="ARBA00022630"/>
    </source>
</evidence>
<evidence type="ECO:0000256" key="5">
    <source>
        <dbReference type="ARBA" id="ARBA00022982"/>
    </source>
</evidence>
<keyword evidence="8" id="KW-1185">Reference proteome</keyword>
<protein>
    <submittedName>
        <fullName evidence="7">Electron transfer flavoprotein large subunit</fullName>
    </submittedName>
</protein>
<reference evidence="8" key="1">
    <citation type="submission" date="2017-02" db="EMBL/GenBank/DDBJ databases">
        <title>Comparative genomics and description of representatives of a novel lineage of planctomycetes thriving in anoxic sediments.</title>
        <authorList>
            <person name="Spring S."/>
            <person name="Bunk B."/>
            <person name="Sproer C."/>
        </authorList>
    </citation>
    <scope>NUCLEOTIDE SEQUENCE [LARGE SCALE GENOMIC DNA]</scope>
    <source>
        <strain evidence="8">SM-Chi-D1</strain>
    </source>
</reference>
<dbReference type="EMBL" id="CP019646">
    <property type="protein sequence ID" value="AQQ71070.1"/>
    <property type="molecule type" value="Genomic_DNA"/>
</dbReference>
<dbReference type="InterPro" id="IPR033948">
    <property type="entry name" value="ETF_beta_N"/>
</dbReference>
<dbReference type="AlphaFoldDB" id="A0A1Q2MEH6"/>
<dbReference type="SMART" id="SM00893">
    <property type="entry name" value="ETF"/>
    <property type="match status" value="2"/>
</dbReference>
<dbReference type="STRING" id="1851148.SMSP2_01434"/>
<evidence type="ECO:0000256" key="1">
    <source>
        <dbReference type="ARBA" id="ARBA00005817"/>
    </source>
</evidence>
<comment type="similarity">
    <text evidence="1">Belongs to the ETF alpha-subunit/FixB family.</text>
</comment>
<dbReference type="GO" id="GO:0009055">
    <property type="term" value="F:electron transfer activity"/>
    <property type="evidence" value="ECO:0007669"/>
    <property type="project" value="InterPro"/>
</dbReference>
<dbReference type="SUPFAM" id="SSF52467">
    <property type="entry name" value="DHS-like NAD/FAD-binding domain"/>
    <property type="match status" value="1"/>
</dbReference>
<organism evidence="7 8">
    <name type="scientific">Limihaloglobus sulfuriphilus</name>
    <dbReference type="NCBI Taxonomy" id="1851148"/>
    <lineage>
        <taxon>Bacteria</taxon>
        <taxon>Pseudomonadati</taxon>
        <taxon>Planctomycetota</taxon>
        <taxon>Phycisphaerae</taxon>
        <taxon>Sedimentisphaerales</taxon>
        <taxon>Sedimentisphaeraceae</taxon>
        <taxon>Limihaloglobus</taxon>
    </lineage>
</organism>
<gene>
    <name evidence="7" type="primary">etfA_3</name>
    <name evidence="7" type="ORF">SMSP2_01434</name>
</gene>
<dbReference type="GO" id="GO:0050660">
    <property type="term" value="F:flavin adenine dinucleotide binding"/>
    <property type="evidence" value="ECO:0007669"/>
    <property type="project" value="InterPro"/>
</dbReference>
<dbReference type="CDD" id="cd01714">
    <property type="entry name" value="ETF_beta"/>
    <property type="match status" value="1"/>
</dbReference>
<dbReference type="RefSeq" id="WP_146683285.1">
    <property type="nucleotide sequence ID" value="NZ_CP019646.1"/>
</dbReference>